<protein>
    <recommendedName>
        <fullName evidence="1">Transposase DDE domain-containing protein</fullName>
    </recommendedName>
</protein>
<evidence type="ECO:0000313" key="2">
    <source>
        <dbReference type="EMBL" id="OWP79724.1"/>
    </source>
</evidence>
<sequence length="99" mass="11387">MGFKLHIITNDCGEIINFMLTPANVHNANPLKMKGFINKLHGKLFRDKGYLSKDLFQSLFENGIHLVIKLRKNMKTKLVTLIQDPFHLIKRAIIEKISA</sequence>
<feature type="domain" description="Transposase DDE" evidence="1">
    <location>
        <begin position="2"/>
        <end position="97"/>
    </location>
</feature>
<reference evidence="2 3" key="1">
    <citation type="journal article" date="2017" name="Infect. Genet. Evol.">
        <title>Comparative genome analysis of fish pathogen Flavobacterium columnare reveals extensive sequence diversity within the species.</title>
        <authorList>
            <person name="Kayansamruaj P."/>
            <person name="Dong H.T."/>
            <person name="Hirono I."/>
            <person name="Kondo H."/>
            <person name="Senapin S."/>
            <person name="Rodkhum C."/>
        </authorList>
    </citation>
    <scope>NUCLEOTIDE SEQUENCE [LARGE SCALE GENOMIC DNA]</scope>
    <source>
        <strain evidence="2 3">1214</strain>
    </source>
</reference>
<dbReference type="AlphaFoldDB" id="A0A246GE96"/>
<gene>
    <name evidence="2" type="ORF">BWK62_00350</name>
</gene>
<evidence type="ECO:0000259" key="1">
    <source>
        <dbReference type="Pfam" id="PF13612"/>
    </source>
</evidence>
<name>A0A246GE96_9FLAO</name>
<dbReference type="Pfam" id="PF13612">
    <property type="entry name" value="DDE_Tnp_1_3"/>
    <property type="match status" value="1"/>
</dbReference>
<dbReference type="Proteomes" id="UP000198034">
    <property type="component" value="Unassembled WGS sequence"/>
</dbReference>
<accession>A0A246GE96</accession>
<proteinExistence type="predicted"/>
<dbReference type="EMBL" id="MTCY01000001">
    <property type="protein sequence ID" value="OWP79724.1"/>
    <property type="molecule type" value="Genomic_DNA"/>
</dbReference>
<comment type="caution">
    <text evidence="2">The sequence shown here is derived from an EMBL/GenBank/DDBJ whole genome shotgun (WGS) entry which is preliminary data.</text>
</comment>
<organism evidence="2 3">
    <name type="scientific">Flavobacterium columnare</name>
    <dbReference type="NCBI Taxonomy" id="996"/>
    <lineage>
        <taxon>Bacteria</taxon>
        <taxon>Pseudomonadati</taxon>
        <taxon>Bacteroidota</taxon>
        <taxon>Flavobacteriia</taxon>
        <taxon>Flavobacteriales</taxon>
        <taxon>Flavobacteriaceae</taxon>
        <taxon>Flavobacterium</taxon>
    </lineage>
</organism>
<evidence type="ECO:0000313" key="3">
    <source>
        <dbReference type="Proteomes" id="UP000198034"/>
    </source>
</evidence>
<dbReference type="InterPro" id="IPR025668">
    <property type="entry name" value="Tnp_DDE_dom"/>
</dbReference>